<dbReference type="STRING" id="1263868.RESH_06324"/>
<gene>
    <name evidence="1" type="ORF">RESH_06324</name>
</gene>
<comment type="caution">
    <text evidence="1">The sequence shown here is derived from an EMBL/GenBank/DDBJ whole genome shotgun (WGS) entry which is preliminary data.</text>
</comment>
<dbReference type="EMBL" id="ANOF01000208">
    <property type="protein sequence ID" value="EMI23094.1"/>
    <property type="molecule type" value="Genomic_DNA"/>
</dbReference>
<reference evidence="1 2" key="1">
    <citation type="journal article" date="2013" name="Mar. Genomics">
        <title>Expression of sulfatases in Rhodopirellula baltica and the diversity of sulfatases in the genus Rhodopirellula.</title>
        <authorList>
            <person name="Wegner C.E."/>
            <person name="Richter-Heitmann T."/>
            <person name="Klindworth A."/>
            <person name="Klockow C."/>
            <person name="Richter M."/>
            <person name="Achstetter T."/>
            <person name="Glockner F.O."/>
            <person name="Harder J."/>
        </authorList>
    </citation>
    <scope>NUCLEOTIDE SEQUENCE [LARGE SCALE GENOMIC DNA]</scope>
    <source>
        <strain evidence="1 2">SH398</strain>
    </source>
</reference>
<proteinExistence type="predicted"/>
<organism evidence="1 2">
    <name type="scientific">Rhodopirellula europaea SH398</name>
    <dbReference type="NCBI Taxonomy" id="1263868"/>
    <lineage>
        <taxon>Bacteria</taxon>
        <taxon>Pseudomonadati</taxon>
        <taxon>Planctomycetota</taxon>
        <taxon>Planctomycetia</taxon>
        <taxon>Pirellulales</taxon>
        <taxon>Pirellulaceae</taxon>
        <taxon>Rhodopirellula</taxon>
    </lineage>
</organism>
<accession>M5SA94</accession>
<dbReference type="Proteomes" id="UP000011996">
    <property type="component" value="Unassembled WGS sequence"/>
</dbReference>
<name>M5SA94_9BACT</name>
<evidence type="ECO:0000313" key="1">
    <source>
        <dbReference type="EMBL" id="EMI23094.1"/>
    </source>
</evidence>
<evidence type="ECO:0000313" key="2">
    <source>
        <dbReference type="Proteomes" id="UP000011996"/>
    </source>
</evidence>
<dbReference type="AlphaFoldDB" id="M5SA94"/>
<sequence>MRDAHRATRQKIEWMRLMLESRNQDLGEIKRLPFQRSEIQGELKISHRPMVQLRRDLTLASRFARARRIGWWNAIIIARRVLFTRTAARMMLNWHIVHKTIIKRTQAKHRAHDNSQCDKR</sequence>
<protein>
    <submittedName>
        <fullName evidence="1">Uncharacterized protein</fullName>
    </submittedName>
</protein>